<organism evidence="17 18">
    <name type="scientific">Halalkalibacter suaedae</name>
    <dbReference type="NCBI Taxonomy" id="2822140"/>
    <lineage>
        <taxon>Bacteria</taxon>
        <taxon>Bacillati</taxon>
        <taxon>Bacillota</taxon>
        <taxon>Bacilli</taxon>
        <taxon>Bacillales</taxon>
        <taxon>Bacillaceae</taxon>
        <taxon>Halalkalibacter</taxon>
    </lineage>
</organism>
<dbReference type="GO" id="GO:0046872">
    <property type="term" value="F:metal ion binding"/>
    <property type="evidence" value="ECO:0007669"/>
    <property type="project" value="UniProtKB-KW"/>
</dbReference>
<comment type="subcellular location">
    <subcellularLocation>
        <location evidence="2">Cytoplasm</location>
    </subcellularLocation>
</comment>
<evidence type="ECO:0000256" key="11">
    <source>
        <dbReference type="ARBA" id="ARBA00022730"/>
    </source>
</evidence>
<proteinExistence type="inferred from homology"/>
<keyword evidence="10" id="KW-0479">Metal-binding</keyword>
<evidence type="ECO:0000256" key="10">
    <source>
        <dbReference type="ARBA" id="ARBA00022723"/>
    </source>
</evidence>
<dbReference type="PANTHER" id="PTHR30001">
    <property type="entry name" value="RIBONUCLEASE"/>
    <property type="match status" value="1"/>
</dbReference>
<dbReference type="EMBL" id="JAGKSQ010000001">
    <property type="protein sequence ID" value="MBP3949635.1"/>
    <property type="molecule type" value="Genomic_DNA"/>
</dbReference>
<evidence type="ECO:0000256" key="6">
    <source>
        <dbReference type="ARBA" id="ARBA00022552"/>
    </source>
</evidence>
<keyword evidence="8" id="KW-0819">tRNA processing</keyword>
<dbReference type="GO" id="GO:0004540">
    <property type="term" value="F:RNA nuclease activity"/>
    <property type="evidence" value="ECO:0007669"/>
    <property type="project" value="InterPro"/>
</dbReference>
<dbReference type="InterPro" id="IPR003029">
    <property type="entry name" value="S1_domain"/>
</dbReference>
<dbReference type="InterPro" id="IPR048583">
    <property type="entry name" value="RNase_E_G_thioredoxin-like"/>
</dbReference>
<evidence type="ECO:0000313" key="18">
    <source>
        <dbReference type="Proteomes" id="UP000678228"/>
    </source>
</evidence>
<evidence type="ECO:0000256" key="5">
    <source>
        <dbReference type="ARBA" id="ARBA00022490"/>
    </source>
</evidence>
<evidence type="ECO:0000256" key="1">
    <source>
        <dbReference type="ARBA" id="ARBA00001946"/>
    </source>
</evidence>
<dbReference type="InterPro" id="IPR004659">
    <property type="entry name" value="RNase_E/G"/>
</dbReference>
<dbReference type="GO" id="GO:0005737">
    <property type="term" value="C:cytoplasm"/>
    <property type="evidence" value="ECO:0007669"/>
    <property type="project" value="UniProtKB-SubCell"/>
</dbReference>
<dbReference type="RefSeq" id="WP_210595017.1">
    <property type="nucleotide sequence ID" value="NZ_JAGKSQ010000001.1"/>
</dbReference>
<evidence type="ECO:0000256" key="8">
    <source>
        <dbReference type="ARBA" id="ARBA00022694"/>
    </source>
</evidence>
<evidence type="ECO:0000256" key="9">
    <source>
        <dbReference type="ARBA" id="ARBA00022722"/>
    </source>
</evidence>
<accession>A0A940WWS2</accession>
<comment type="caution">
    <text evidence="17">The sequence shown here is derived from an EMBL/GenBank/DDBJ whole genome shotgun (WGS) entry which is preliminary data.</text>
</comment>
<keyword evidence="6" id="KW-0698">rRNA processing</keyword>
<protein>
    <recommendedName>
        <fullName evidence="4">Ribonuclease G</fullName>
    </recommendedName>
</protein>
<feature type="domain" description="S1 motif" evidence="16">
    <location>
        <begin position="36"/>
        <end position="119"/>
    </location>
</feature>
<keyword evidence="15" id="KW-0694">RNA-binding</keyword>
<comment type="cofactor">
    <cofactor evidence="1">
        <name>Mg(2+)</name>
        <dbReference type="ChEBI" id="CHEBI:18420"/>
    </cofactor>
</comment>
<dbReference type="GO" id="GO:0019843">
    <property type="term" value="F:rRNA binding"/>
    <property type="evidence" value="ECO:0007669"/>
    <property type="project" value="UniProtKB-KW"/>
</dbReference>
<evidence type="ECO:0000313" key="17">
    <source>
        <dbReference type="EMBL" id="MBP3949635.1"/>
    </source>
</evidence>
<keyword evidence="14" id="KW-0460">Magnesium</keyword>
<name>A0A940WWS2_9BACI</name>
<evidence type="ECO:0000256" key="7">
    <source>
        <dbReference type="ARBA" id="ARBA00022555"/>
    </source>
</evidence>
<keyword evidence="9" id="KW-0540">Nuclease</keyword>
<evidence type="ECO:0000256" key="13">
    <source>
        <dbReference type="ARBA" id="ARBA00022801"/>
    </source>
</evidence>
<dbReference type="GO" id="GO:0016787">
    <property type="term" value="F:hydrolase activity"/>
    <property type="evidence" value="ECO:0007669"/>
    <property type="project" value="UniProtKB-KW"/>
</dbReference>
<dbReference type="NCBIfam" id="TIGR00757">
    <property type="entry name" value="RNaseEG"/>
    <property type="match status" value="1"/>
</dbReference>
<dbReference type="Pfam" id="PF10150">
    <property type="entry name" value="RNase_E_G"/>
    <property type="match status" value="1"/>
</dbReference>
<evidence type="ECO:0000256" key="12">
    <source>
        <dbReference type="ARBA" id="ARBA00022759"/>
    </source>
</evidence>
<keyword evidence="18" id="KW-1185">Reference proteome</keyword>
<reference evidence="17" key="1">
    <citation type="submission" date="2021-03" db="EMBL/GenBank/DDBJ databases">
        <title>Bacillus suaedae sp. nov., isolated from Suaeda aralocaspica.</title>
        <authorList>
            <person name="Lei R.F.R."/>
        </authorList>
    </citation>
    <scope>NUCLEOTIDE SEQUENCE</scope>
    <source>
        <strain evidence="17">YZJH907-2</strain>
    </source>
</reference>
<dbReference type="SUPFAM" id="SSF50249">
    <property type="entry name" value="Nucleic acid-binding proteins"/>
    <property type="match status" value="1"/>
</dbReference>
<dbReference type="CDD" id="cd04453">
    <property type="entry name" value="S1_RNase_E"/>
    <property type="match status" value="1"/>
</dbReference>
<evidence type="ECO:0000256" key="4">
    <source>
        <dbReference type="ARBA" id="ARBA00017719"/>
    </source>
</evidence>
<dbReference type="Gene3D" id="3.40.1260.20">
    <property type="entry name" value="Ribonuclease E, catalytic domain"/>
    <property type="match status" value="1"/>
</dbReference>
<evidence type="ECO:0000256" key="15">
    <source>
        <dbReference type="ARBA" id="ARBA00022884"/>
    </source>
</evidence>
<keyword evidence="13" id="KW-0378">Hydrolase</keyword>
<keyword evidence="11" id="KW-0699">rRNA-binding</keyword>
<dbReference type="GO" id="GO:0000049">
    <property type="term" value="F:tRNA binding"/>
    <property type="evidence" value="ECO:0007669"/>
    <property type="project" value="UniProtKB-KW"/>
</dbReference>
<dbReference type="Proteomes" id="UP000678228">
    <property type="component" value="Unassembled WGS sequence"/>
</dbReference>
<dbReference type="GO" id="GO:0008033">
    <property type="term" value="P:tRNA processing"/>
    <property type="evidence" value="ECO:0007669"/>
    <property type="project" value="UniProtKB-KW"/>
</dbReference>
<dbReference type="Pfam" id="PF20833">
    <property type="entry name" value="RNase_E_G_Thio"/>
    <property type="match status" value="1"/>
</dbReference>
<sequence>MKQIIFNLATRERRAAIIEDGRVAELMIERTLDQRIVSNVYRGRVVTVLPGMQAAFVDIGREKNGFLYRDDLLSFHLSLEDEEKKKKRSISEFVQQGEEVLVQVTKEGFGTKGPRLSGVISFPGQFLVYMPEGGYVGVSRRFSSPDAREHWRSIGETLREGQEGLIIRTSCEGHQEEEVEKELTFLRSYWKKLYKEEHEKVAPALVYQSTGLVERVVRDVVNEGVSEIVVDHFQEYQLLKDLLNPYPNVQEKLSFYREKENIFSSYQIDKELERALRQQVWLKNGAYLMIDQTEALTVIDVNTGKFTGKNDLHDTIRHTNSEAAKEIARQLRLRDISGIIVIDFIDMKREEDREYILTLFERELKKDRTKTNLVGLTGLGLVEMTRKKIRQNLQDSLSKPCPTCHGKGVVLSDEAQAFQLERQLWEYKGTIEEAVVVEIPSVVSTVFAGQKGEHLKRLEQALGFRILIYPNKRLLEGPVIRYIGDMEEASRQLERLKSN</sequence>
<dbReference type="GO" id="GO:0004519">
    <property type="term" value="F:endonuclease activity"/>
    <property type="evidence" value="ECO:0007669"/>
    <property type="project" value="UniProtKB-KW"/>
</dbReference>
<evidence type="ECO:0000259" key="16">
    <source>
        <dbReference type="SMART" id="SM00316"/>
    </source>
</evidence>
<dbReference type="InterPro" id="IPR019307">
    <property type="entry name" value="RNA-bd_AU-1/RNase_E/G"/>
</dbReference>
<dbReference type="InterPro" id="IPR012340">
    <property type="entry name" value="NA-bd_OB-fold"/>
</dbReference>
<dbReference type="Gene3D" id="2.40.50.140">
    <property type="entry name" value="Nucleic acid-binding proteins"/>
    <property type="match status" value="1"/>
</dbReference>
<evidence type="ECO:0000256" key="2">
    <source>
        <dbReference type="ARBA" id="ARBA00004496"/>
    </source>
</evidence>
<keyword evidence="12" id="KW-0255">Endonuclease</keyword>
<dbReference type="GO" id="GO:0006364">
    <property type="term" value="P:rRNA processing"/>
    <property type="evidence" value="ECO:0007669"/>
    <property type="project" value="UniProtKB-KW"/>
</dbReference>
<dbReference type="PANTHER" id="PTHR30001:SF0">
    <property type="entry name" value="RIBONUCLEASE G"/>
    <property type="match status" value="1"/>
</dbReference>
<evidence type="ECO:0000256" key="3">
    <source>
        <dbReference type="ARBA" id="ARBA00005663"/>
    </source>
</evidence>
<evidence type="ECO:0000256" key="14">
    <source>
        <dbReference type="ARBA" id="ARBA00022842"/>
    </source>
</evidence>
<keyword evidence="7" id="KW-0820">tRNA-binding</keyword>
<keyword evidence="5" id="KW-0963">Cytoplasm</keyword>
<gene>
    <name evidence="17" type="ORF">J7W16_00720</name>
</gene>
<dbReference type="SMART" id="SM00316">
    <property type="entry name" value="S1"/>
    <property type="match status" value="1"/>
</dbReference>
<dbReference type="AlphaFoldDB" id="A0A940WWS2"/>
<comment type="similarity">
    <text evidence="3">Belongs to the RNase E/G family. RNase G subfamily.</text>
</comment>